<dbReference type="GO" id="GO:0005634">
    <property type="term" value="C:nucleus"/>
    <property type="evidence" value="ECO:0007669"/>
    <property type="project" value="UniProtKB-SubCell"/>
</dbReference>
<dbReference type="InterPro" id="IPR000953">
    <property type="entry name" value="Chromo/chromo_shadow_dom"/>
</dbReference>
<dbReference type="PROSITE" id="PS00598">
    <property type="entry name" value="CHROMO_1"/>
    <property type="match status" value="1"/>
</dbReference>
<comment type="caution">
    <text evidence="4">The sequence shown here is derived from an EMBL/GenBank/DDBJ whole genome shotgun (WGS) entry which is preliminary data.</text>
</comment>
<dbReference type="Proteomes" id="UP000275408">
    <property type="component" value="Unassembled WGS sequence"/>
</dbReference>
<dbReference type="AlphaFoldDB" id="A0A3M6U294"/>
<dbReference type="Gene3D" id="2.40.50.40">
    <property type="match status" value="1"/>
</dbReference>
<dbReference type="InterPro" id="IPR023779">
    <property type="entry name" value="Chromodomain_CS"/>
</dbReference>
<accession>A0A3M6U294</accession>
<dbReference type="Pfam" id="PF00385">
    <property type="entry name" value="Chromo"/>
    <property type="match status" value="1"/>
</dbReference>
<dbReference type="InterPro" id="IPR023780">
    <property type="entry name" value="Chromo_domain"/>
</dbReference>
<feature type="non-terminal residue" evidence="4">
    <location>
        <position position="1"/>
    </location>
</feature>
<dbReference type="InterPro" id="IPR016197">
    <property type="entry name" value="Chromo-like_dom_sf"/>
</dbReference>
<sequence length="64" mass="7893">VQYLVKWKGYGRFHTSWEDEENLTTNLIRYLLLYHFFKLLKLPLQLDMLKYRKLMTSQLLTKRG</sequence>
<evidence type="ECO:0000313" key="5">
    <source>
        <dbReference type="Proteomes" id="UP000275408"/>
    </source>
</evidence>
<dbReference type="SUPFAM" id="SSF54160">
    <property type="entry name" value="Chromo domain-like"/>
    <property type="match status" value="1"/>
</dbReference>
<dbReference type="PROSITE" id="PS50013">
    <property type="entry name" value="CHROMO_2"/>
    <property type="match status" value="1"/>
</dbReference>
<protein>
    <recommendedName>
        <fullName evidence="3">Chromo domain-containing protein</fullName>
    </recommendedName>
</protein>
<evidence type="ECO:0000313" key="4">
    <source>
        <dbReference type="EMBL" id="RMX47706.1"/>
    </source>
</evidence>
<keyword evidence="2" id="KW-0539">Nucleus</keyword>
<dbReference type="EMBL" id="RCHS01002378">
    <property type="protein sequence ID" value="RMX47706.1"/>
    <property type="molecule type" value="Genomic_DNA"/>
</dbReference>
<evidence type="ECO:0000256" key="1">
    <source>
        <dbReference type="ARBA" id="ARBA00004123"/>
    </source>
</evidence>
<evidence type="ECO:0000256" key="2">
    <source>
        <dbReference type="ARBA" id="ARBA00023242"/>
    </source>
</evidence>
<comment type="subcellular location">
    <subcellularLocation>
        <location evidence="1">Nucleus</location>
    </subcellularLocation>
</comment>
<gene>
    <name evidence="4" type="ORF">pdam_00024563</name>
</gene>
<evidence type="ECO:0000259" key="3">
    <source>
        <dbReference type="PROSITE" id="PS50013"/>
    </source>
</evidence>
<name>A0A3M6U294_POCDA</name>
<proteinExistence type="predicted"/>
<organism evidence="4 5">
    <name type="scientific">Pocillopora damicornis</name>
    <name type="common">Cauliflower coral</name>
    <name type="synonym">Millepora damicornis</name>
    <dbReference type="NCBI Taxonomy" id="46731"/>
    <lineage>
        <taxon>Eukaryota</taxon>
        <taxon>Metazoa</taxon>
        <taxon>Cnidaria</taxon>
        <taxon>Anthozoa</taxon>
        <taxon>Hexacorallia</taxon>
        <taxon>Scleractinia</taxon>
        <taxon>Astrocoeniina</taxon>
        <taxon>Pocilloporidae</taxon>
        <taxon>Pocillopora</taxon>
    </lineage>
</organism>
<feature type="domain" description="Chromo" evidence="3">
    <location>
        <begin position="1"/>
        <end position="38"/>
    </location>
</feature>
<keyword evidence="5" id="KW-1185">Reference proteome</keyword>
<dbReference type="CDD" id="cd00024">
    <property type="entry name" value="CD_CSD"/>
    <property type="match status" value="1"/>
</dbReference>
<reference evidence="4 5" key="1">
    <citation type="journal article" date="2018" name="Sci. Rep.">
        <title>Comparative analysis of the Pocillopora damicornis genome highlights role of immune system in coral evolution.</title>
        <authorList>
            <person name="Cunning R."/>
            <person name="Bay R.A."/>
            <person name="Gillette P."/>
            <person name="Baker A.C."/>
            <person name="Traylor-Knowles N."/>
        </authorList>
    </citation>
    <scope>NUCLEOTIDE SEQUENCE [LARGE SCALE GENOMIC DNA]</scope>
    <source>
        <strain evidence="4">RSMAS</strain>
        <tissue evidence="4">Whole animal</tissue>
    </source>
</reference>